<proteinExistence type="predicted"/>
<evidence type="ECO:0000313" key="2">
    <source>
        <dbReference type="EMBL" id="MBB5724386.1"/>
    </source>
</evidence>
<comment type="caution">
    <text evidence="2">The sequence shown here is derived from an EMBL/GenBank/DDBJ whole genome shotgun (WGS) entry which is preliminary data.</text>
</comment>
<accession>A0ABR6N0U9</accession>
<keyword evidence="3" id="KW-1185">Reference proteome</keyword>
<evidence type="ECO:0000256" key="1">
    <source>
        <dbReference type="SAM" id="MobiDB-lite"/>
    </source>
</evidence>
<evidence type="ECO:0000313" key="3">
    <source>
        <dbReference type="Proteomes" id="UP000560131"/>
    </source>
</evidence>
<dbReference type="RefSeq" id="WP_184032635.1">
    <property type="nucleotide sequence ID" value="NZ_BAABAR010000002.1"/>
</dbReference>
<feature type="compositionally biased region" description="Low complexity" evidence="1">
    <location>
        <begin position="164"/>
        <end position="184"/>
    </location>
</feature>
<sequence>MIANNIAYIHRDGKHVPRVQTYRNRKEALLCREVTIDATGDISHKPIGKLACFASPIEYLRGEFDRRLTYKGEEGPPRWCAGCPSRQACGTFAEQRMEMDAGIAAKRAAWIAATQRLGGTERYEHPTFTEFATACAERGWRSDNEDALAWQRAEDAKRKRKQRAQQSRTTKLAKTATPTALAALSDERDRRHDALMSAARSAGAPTWLRNLSDRMIAVTCDVWQVREAMEGRGGREITGGDVMRALVALGRDHGMSPTSLRPRVNEAISRVARLEEQGSVWAVFLPADEPIPPRSPGQFLNGVIFEILDEDA</sequence>
<feature type="region of interest" description="Disordered" evidence="1">
    <location>
        <begin position="154"/>
        <end position="184"/>
    </location>
</feature>
<gene>
    <name evidence="2" type="ORF">FHS97_000286</name>
</gene>
<reference evidence="2 3" key="1">
    <citation type="submission" date="2020-08" db="EMBL/GenBank/DDBJ databases">
        <title>Genomic Encyclopedia of Type Strains, Phase IV (KMG-IV): sequencing the most valuable type-strain genomes for metagenomic binning, comparative biology and taxonomic classification.</title>
        <authorList>
            <person name="Goeker M."/>
        </authorList>
    </citation>
    <scope>NUCLEOTIDE SEQUENCE [LARGE SCALE GENOMIC DNA]</scope>
    <source>
        <strain evidence="2 3">DSM 101535</strain>
    </source>
</reference>
<evidence type="ECO:0008006" key="4">
    <source>
        <dbReference type="Google" id="ProtNLM"/>
    </source>
</evidence>
<dbReference type="EMBL" id="JACIJN010000001">
    <property type="protein sequence ID" value="MBB5724386.1"/>
    <property type="molecule type" value="Genomic_DNA"/>
</dbReference>
<organism evidence="2 3">
    <name type="scientific">Sphingomonas endophytica</name>
    <dbReference type="NCBI Taxonomy" id="869719"/>
    <lineage>
        <taxon>Bacteria</taxon>
        <taxon>Pseudomonadati</taxon>
        <taxon>Pseudomonadota</taxon>
        <taxon>Alphaproteobacteria</taxon>
        <taxon>Sphingomonadales</taxon>
        <taxon>Sphingomonadaceae</taxon>
        <taxon>Sphingomonas</taxon>
    </lineage>
</organism>
<protein>
    <recommendedName>
        <fullName evidence="4">4Fe-4S Wbl-type domain-containing protein</fullName>
    </recommendedName>
</protein>
<name>A0ABR6N0U9_9SPHN</name>
<dbReference type="Proteomes" id="UP000560131">
    <property type="component" value="Unassembled WGS sequence"/>
</dbReference>